<protein>
    <recommendedName>
        <fullName evidence="4">DUF3551 domain-containing protein</fullName>
    </recommendedName>
</protein>
<gene>
    <name evidence="2" type="ORF">EFB14_02955</name>
</gene>
<comment type="caution">
    <text evidence="2">The sequence shown here is derived from an EMBL/GenBank/DDBJ whole genome shotgun (WGS) entry which is preliminary data.</text>
</comment>
<feature type="transmembrane region" description="Helical" evidence="1">
    <location>
        <begin position="29"/>
        <end position="50"/>
    </location>
</feature>
<reference evidence="2 3" key="1">
    <citation type="submission" date="2018-11" db="EMBL/GenBank/DDBJ databases">
        <authorList>
            <person name="Huo Y."/>
        </authorList>
    </citation>
    <scope>NUCLEOTIDE SEQUENCE [LARGE SCALE GENOMIC DNA]</scope>
    <source>
        <strain evidence="2 3">CCBAU 33202</strain>
    </source>
</reference>
<evidence type="ECO:0000313" key="2">
    <source>
        <dbReference type="EMBL" id="RUM16296.1"/>
    </source>
</evidence>
<keyword evidence="1" id="KW-0472">Membrane</keyword>
<keyword evidence="3" id="KW-1185">Reference proteome</keyword>
<sequence>MKTAVSNEKNSYRYQTGEWMRAVKLVLKASLALIVTVVAGVALLLLIFGWSSSRAEQENGECSMLIIEKKIEPITRATDYHRACMAAKGYGMQPNCYVENFTGASCFIPRWMFWVNKV</sequence>
<accession>A0ABY0BGR2</accession>
<name>A0ABY0BGR2_9HYPH</name>
<keyword evidence="1" id="KW-1133">Transmembrane helix</keyword>
<evidence type="ECO:0008006" key="4">
    <source>
        <dbReference type="Google" id="ProtNLM"/>
    </source>
</evidence>
<evidence type="ECO:0000256" key="1">
    <source>
        <dbReference type="SAM" id="Phobius"/>
    </source>
</evidence>
<keyword evidence="1" id="KW-0812">Transmembrane</keyword>
<organism evidence="2 3">
    <name type="scientific">Rhizobium fabae</name>
    <dbReference type="NCBI Taxonomy" id="573179"/>
    <lineage>
        <taxon>Bacteria</taxon>
        <taxon>Pseudomonadati</taxon>
        <taxon>Pseudomonadota</taxon>
        <taxon>Alphaproteobacteria</taxon>
        <taxon>Hyphomicrobiales</taxon>
        <taxon>Rhizobiaceae</taxon>
        <taxon>Rhizobium/Agrobacterium group</taxon>
        <taxon>Rhizobium</taxon>
    </lineage>
</organism>
<proteinExistence type="predicted"/>
<dbReference type="EMBL" id="RJJU01000002">
    <property type="protein sequence ID" value="RUM16296.1"/>
    <property type="molecule type" value="Genomic_DNA"/>
</dbReference>
<evidence type="ECO:0000313" key="3">
    <source>
        <dbReference type="Proteomes" id="UP000272004"/>
    </source>
</evidence>
<dbReference type="Proteomes" id="UP000272004">
    <property type="component" value="Unassembled WGS sequence"/>
</dbReference>